<reference evidence="4" key="1">
    <citation type="submission" date="2025-08" db="UniProtKB">
        <authorList>
            <consortium name="RefSeq"/>
        </authorList>
    </citation>
    <scope>IDENTIFICATION</scope>
    <source>
        <tissue evidence="4">Leaves</tissue>
    </source>
</reference>
<keyword evidence="1" id="KW-0233">DNA recombination</keyword>
<keyword evidence="1" id="KW-0227">DNA damage</keyword>
<evidence type="ECO:0000259" key="2">
    <source>
        <dbReference type="Pfam" id="PF05970"/>
    </source>
</evidence>
<dbReference type="PANTHER" id="PTHR10492:SF100">
    <property type="entry name" value="ATP-DEPENDENT DNA HELICASE"/>
    <property type="match status" value="1"/>
</dbReference>
<dbReference type="Proteomes" id="UP001652660">
    <property type="component" value="Chromosome 7e"/>
</dbReference>
<sequence>MPSSLRPLFATVLVYCSPTDPKLLWDKFEQQLCSDYQRSQELYHYSSTEIRSKVLKDISKLLEQMGKNIDDYHLVPDTFRSAYHEQLTKEIDSERNIEVLPEDLLLPFKLNAQQRHAYDLILHAISSFVGQSFFIDAPGETGKTFLYRSLLATLRSQGHVAIAVATSGVADLFFQVEE</sequence>
<keyword evidence="3" id="KW-1185">Reference proteome</keyword>
<dbReference type="SUPFAM" id="SSF52540">
    <property type="entry name" value="P-loop containing nucleoside triphosphate hydrolases"/>
    <property type="match status" value="1"/>
</dbReference>
<dbReference type="GeneID" id="140011319"/>
<dbReference type="PANTHER" id="PTHR10492">
    <property type="match status" value="1"/>
</dbReference>
<comment type="catalytic activity">
    <reaction evidence="1">
        <text>ATP + H2O = ADP + phosphate + H(+)</text>
        <dbReference type="Rhea" id="RHEA:13065"/>
        <dbReference type="ChEBI" id="CHEBI:15377"/>
        <dbReference type="ChEBI" id="CHEBI:15378"/>
        <dbReference type="ChEBI" id="CHEBI:30616"/>
        <dbReference type="ChEBI" id="CHEBI:43474"/>
        <dbReference type="ChEBI" id="CHEBI:456216"/>
        <dbReference type="EC" id="5.6.2.3"/>
    </reaction>
</comment>
<feature type="domain" description="DNA helicase Pif1-like DEAD-box helicase" evidence="2">
    <location>
        <begin position="109"/>
        <end position="174"/>
    </location>
</feature>
<dbReference type="Pfam" id="PF05970">
    <property type="entry name" value="PIF1"/>
    <property type="match status" value="1"/>
</dbReference>
<keyword evidence="1" id="KW-0067">ATP-binding</keyword>
<dbReference type="InterPro" id="IPR010285">
    <property type="entry name" value="DNA_helicase_pif1-like_DEAD"/>
</dbReference>
<dbReference type="InterPro" id="IPR027417">
    <property type="entry name" value="P-loop_NTPase"/>
</dbReference>
<evidence type="ECO:0000256" key="1">
    <source>
        <dbReference type="RuleBase" id="RU363044"/>
    </source>
</evidence>
<organism evidence="3 4">
    <name type="scientific">Coffea arabica</name>
    <name type="common">Arabian coffee</name>
    <dbReference type="NCBI Taxonomy" id="13443"/>
    <lineage>
        <taxon>Eukaryota</taxon>
        <taxon>Viridiplantae</taxon>
        <taxon>Streptophyta</taxon>
        <taxon>Embryophyta</taxon>
        <taxon>Tracheophyta</taxon>
        <taxon>Spermatophyta</taxon>
        <taxon>Magnoliopsida</taxon>
        <taxon>eudicotyledons</taxon>
        <taxon>Gunneridae</taxon>
        <taxon>Pentapetalae</taxon>
        <taxon>asterids</taxon>
        <taxon>lamiids</taxon>
        <taxon>Gentianales</taxon>
        <taxon>Rubiaceae</taxon>
        <taxon>Ixoroideae</taxon>
        <taxon>Gardenieae complex</taxon>
        <taxon>Bertiereae - Coffeeae clade</taxon>
        <taxon>Coffeeae</taxon>
        <taxon>Coffea</taxon>
    </lineage>
</organism>
<dbReference type="RefSeq" id="XP_071916210.1">
    <property type="nucleotide sequence ID" value="XM_072060109.1"/>
</dbReference>
<proteinExistence type="inferred from homology"/>
<evidence type="ECO:0000313" key="4">
    <source>
        <dbReference type="RefSeq" id="XP_071916210.1"/>
    </source>
</evidence>
<keyword evidence="1" id="KW-0547">Nucleotide-binding</keyword>
<keyword evidence="1" id="KW-0234">DNA repair</keyword>
<name>A0ABM4V9K1_COFAR</name>
<comment type="cofactor">
    <cofactor evidence="1">
        <name>Mg(2+)</name>
        <dbReference type="ChEBI" id="CHEBI:18420"/>
    </cofactor>
</comment>
<keyword evidence="1" id="KW-0347">Helicase</keyword>
<comment type="similarity">
    <text evidence="1">Belongs to the helicase family.</text>
</comment>
<evidence type="ECO:0000313" key="3">
    <source>
        <dbReference type="Proteomes" id="UP001652660"/>
    </source>
</evidence>
<dbReference type="EC" id="5.6.2.3" evidence="1"/>
<protein>
    <recommendedName>
        <fullName evidence="1">ATP-dependent DNA helicase</fullName>
        <ecNumber evidence="1">5.6.2.3</ecNumber>
    </recommendedName>
</protein>
<dbReference type="Gene3D" id="3.40.50.300">
    <property type="entry name" value="P-loop containing nucleotide triphosphate hydrolases"/>
    <property type="match status" value="1"/>
</dbReference>
<accession>A0ABM4V9K1</accession>
<keyword evidence="1" id="KW-0378">Hydrolase</keyword>
<gene>
    <name evidence="4" type="primary">LOC140011319</name>
</gene>